<evidence type="ECO:0000256" key="11">
    <source>
        <dbReference type="ARBA" id="ARBA00023136"/>
    </source>
</evidence>
<keyword evidence="21" id="KW-0812">Transmembrane</keyword>
<dbReference type="Pfam" id="PF00332">
    <property type="entry name" value="Glyco_hydro_17"/>
    <property type="match status" value="1"/>
</dbReference>
<evidence type="ECO:0000256" key="7">
    <source>
        <dbReference type="ARBA" id="ARBA00022512"/>
    </source>
</evidence>
<keyword evidence="21" id="KW-1133">Transmembrane helix</keyword>
<dbReference type="AlphaFoldDB" id="A0AAD7F6Y5"/>
<evidence type="ECO:0000256" key="18">
    <source>
        <dbReference type="ARBA" id="ARBA00043078"/>
    </source>
</evidence>
<feature type="compositionally biased region" description="Low complexity" evidence="20">
    <location>
        <begin position="66"/>
        <end position="80"/>
    </location>
</feature>
<comment type="function">
    <text evidence="16">Glucanases play a role in cell expansion during growth, in cell-cell fusion during mating, and in spore release during sporulation. This enzyme may be involved in beta-glucan degradation. Active on laminarin and lichenan.</text>
</comment>
<evidence type="ECO:0000256" key="3">
    <source>
        <dbReference type="ARBA" id="ARBA00004401"/>
    </source>
</evidence>
<dbReference type="InterPro" id="IPR050732">
    <property type="entry name" value="Beta-glucan_modifiers"/>
</dbReference>
<dbReference type="PANTHER" id="PTHR16631:SF17">
    <property type="entry name" value="GLUCAN ENDO-1,3-BETA-GLUCOSIDASE BTGC"/>
    <property type="match status" value="1"/>
</dbReference>
<dbReference type="GO" id="GO:0000272">
    <property type="term" value="P:polysaccharide catabolic process"/>
    <property type="evidence" value="ECO:0007669"/>
    <property type="project" value="UniProtKB-KW"/>
</dbReference>
<evidence type="ECO:0000256" key="1">
    <source>
        <dbReference type="ARBA" id="ARBA00000382"/>
    </source>
</evidence>
<keyword evidence="9" id="KW-0732">Signal</keyword>
<evidence type="ECO:0000313" key="23">
    <source>
        <dbReference type="Proteomes" id="UP001218218"/>
    </source>
</evidence>
<evidence type="ECO:0000313" key="22">
    <source>
        <dbReference type="EMBL" id="KAJ7368576.1"/>
    </source>
</evidence>
<dbReference type="Proteomes" id="UP001218218">
    <property type="component" value="Unassembled WGS sequence"/>
</dbReference>
<dbReference type="EMBL" id="JARIHO010000001">
    <property type="protein sequence ID" value="KAJ7368576.1"/>
    <property type="molecule type" value="Genomic_DNA"/>
</dbReference>
<dbReference type="GO" id="GO:0005886">
    <property type="term" value="C:plasma membrane"/>
    <property type="evidence" value="ECO:0007669"/>
    <property type="project" value="UniProtKB-SubCell"/>
</dbReference>
<keyword evidence="15" id="KW-0624">Polysaccharide degradation</keyword>
<keyword evidence="14" id="KW-0961">Cell wall biogenesis/degradation</keyword>
<dbReference type="Gene3D" id="3.20.20.80">
    <property type="entry name" value="Glycosidases"/>
    <property type="match status" value="1"/>
</dbReference>
<accession>A0AAD7F6Y5</accession>
<evidence type="ECO:0000256" key="16">
    <source>
        <dbReference type="ARBA" id="ARBA00037649"/>
    </source>
</evidence>
<dbReference type="GO" id="GO:0005576">
    <property type="term" value="C:extracellular region"/>
    <property type="evidence" value="ECO:0007669"/>
    <property type="project" value="TreeGrafter"/>
</dbReference>
<dbReference type="SUPFAM" id="SSF51445">
    <property type="entry name" value="(Trans)glycosidases"/>
    <property type="match status" value="1"/>
</dbReference>
<reference evidence="22" key="1">
    <citation type="submission" date="2023-03" db="EMBL/GenBank/DDBJ databases">
        <title>Massive genome expansion in bonnet fungi (Mycena s.s.) driven by repeated elements and novel gene families across ecological guilds.</title>
        <authorList>
            <consortium name="Lawrence Berkeley National Laboratory"/>
            <person name="Harder C.B."/>
            <person name="Miyauchi S."/>
            <person name="Viragh M."/>
            <person name="Kuo A."/>
            <person name="Thoen E."/>
            <person name="Andreopoulos B."/>
            <person name="Lu D."/>
            <person name="Skrede I."/>
            <person name="Drula E."/>
            <person name="Henrissat B."/>
            <person name="Morin E."/>
            <person name="Kohler A."/>
            <person name="Barry K."/>
            <person name="LaButti K."/>
            <person name="Morin E."/>
            <person name="Salamov A."/>
            <person name="Lipzen A."/>
            <person name="Mereny Z."/>
            <person name="Hegedus B."/>
            <person name="Baldrian P."/>
            <person name="Stursova M."/>
            <person name="Weitz H."/>
            <person name="Taylor A."/>
            <person name="Grigoriev I.V."/>
            <person name="Nagy L.G."/>
            <person name="Martin F."/>
            <person name="Kauserud H."/>
        </authorList>
    </citation>
    <scope>NUCLEOTIDE SEQUENCE</scope>
    <source>
        <strain evidence="22">CBHHK002</strain>
    </source>
</reference>
<evidence type="ECO:0000256" key="20">
    <source>
        <dbReference type="SAM" id="MobiDB-lite"/>
    </source>
</evidence>
<evidence type="ECO:0000256" key="19">
    <source>
        <dbReference type="RuleBase" id="RU004335"/>
    </source>
</evidence>
<evidence type="ECO:0000256" key="13">
    <source>
        <dbReference type="ARBA" id="ARBA00023277"/>
    </source>
</evidence>
<dbReference type="EC" id="3.2.1.39" evidence="5"/>
<keyword evidence="6" id="KW-1003">Cell membrane</keyword>
<dbReference type="GO" id="GO:0009277">
    <property type="term" value="C:fungal-type cell wall"/>
    <property type="evidence" value="ECO:0007669"/>
    <property type="project" value="TreeGrafter"/>
</dbReference>
<dbReference type="GO" id="GO:0009986">
    <property type="term" value="C:cell surface"/>
    <property type="evidence" value="ECO:0007669"/>
    <property type="project" value="TreeGrafter"/>
</dbReference>
<gene>
    <name evidence="22" type="ORF">DFH08DRAFT_831735</name>
</gene>
<dbReference type="GO" id="GO:0042973">
    <property type="term" value="F:glucan endo-1,3-beta-D-glucosidase activity"/>
    <property type="evidence" value="ECO:0007669"/>
    <property type="project" value="UniProtKB-EC"/>
</dbReference>
<evidence type="ECO:0000256" key="14">
    <source>
        <dbReference type="ARBA" id="ARBA00023316"/>
    </source>
</evidence>
<evidence type="ECO:0000256" key="17">
    <source>
        <dbReference type="ARBA" id="ARBA00042373"/>
    </source>
</evidence>
<dbReference type="InterPro" id="IPR017853">
    <property type="entry name" value="GH"/>
</dbReference>
<keyword evidence="10 22" id="KW-0378">Hydrolase</keyword>
<dbReference type="InterPro" id="IPR000490">
    <property type="entry name" value="Glyco_hydro_17"/>
</dbReference>
<dbReference type="PANTHER" id="PTHR16631">
    <property type="entry name" value="GLUCAN 1,3-BETA-GLUCOSIDASE"/>
    <property type="match status" value="1"/>
</dbReference>
<sequence>MSYNQQYQAVNTNYDNSYSYGFQQAQNKANRRSKLITIGSVVGVIALIAIGVGVGVGVSKSHKSSTKSAVTTTSSNSSAVQQTDPHDPSSFVKNPALKQSFYGMAYTPYGSQLPNCTNSLADVITDIQLLSQLTKRIRLYGADCNQSALVLEAIKQTKVDMKVFLANYPIATDAGAAYVRQRDLIKDALTTYGTDHVAGISVGNEFILNYLTDNGGSQQDPNGSVGNTGAALLLANITDTISMLSGMNLAVDVGTADAGSYFNTQILSAVKFGMANVHPWFAAQSIQDAAGWTADFFATTNVAAANALSNKPTMYIAETGWPTKSSSAAAASDGPSDASVANLQIYLDTFVCQANTNGTGYFYFEYFDEGWKDAQFGGVEGWWGLFNADRTLKNVTIPDCTAP</sequence>
<comment type="similarity">
    <text evidence="4 19">Belongs to the glycosyl hydrolase 17 family.</text>
</comment>
<protein>
    <recommendedName>
        <fullName evidence="5">glucan endo-1,3-beta-D-glucosidase</fullName>
        <ecNumber evidence="5">3.2.1.39</ecNumber>
    </recommendedName>
    <alternativeName>
        <fullName evidence="18">Endo-1,3-beta-glucanase btgC</fullName>
    </alternativeName>
    <alternativeName>
        <fullName evidence="17">Laminarinase btgC</fullName>
    </alternativeName>
</protein>
<evidence type="ECO:0000256" key="9">
    <source>
        <dbReference type="ARBA" id="ARBA00022729"/>
    </source>
</evidence>
<proteinExistence type="inferred from homology"/>
<evidence type="ECO:0000256" key="12">
    <source>
        <dbReference type="ARBA" id="ARBA00023180"/>
    </source>
</evidence>
<organism evidence="22 23">
    <name type="scientific">Mycena albidolilacea</name>
    <dbReference type="NCBI Taxonomy" id="1033008"/>
    <lineage>
        <taxon>Eukaryota</taxon>
        <taxon>Fungi</taxon>
        <taxon>Dikarya</taxon>
        <taxon>Basidiomycota</taxon>
        <taxon>Agaricomycotina</taxon>
        <taxon>Agaricomycetes</taxon>
        <taxon>Agaricomycetidae</taxon>
        <taxon>Agaricales</taxon>
        <taxon>Marasmiineae</taxon>
        <taxon>Mycenaceae</taxon>
        <taxon>Mycena</taxon>
    </lineage>
</organism>
<comment type="catalytic activity">
    <reaction evidence="1">
        <text>Hydrolysis of (1-&gt;3)-beta-D-glucosidic linkages in (1-&gt;3)-beta-D-glucans.</text>
        <dbReference type="EC" id="3.2.1.39"/>
    </reaction>
</comment>
<dbReference type="GO" id="GO:0071555">
    <property type="term" value="P:cell wall organization"/>
    <property type="evidence" value="ECO:0007669"/>
    <property type="project" value="UniProtKB-KW"/>
</dbReference>
<keyword evidence="23" id="KW-1185">Reference proteome</keyword>
<keyword evidence="11 21" id="KW-0472">Membrane</keyword>
<keyword evidence="7" id="KW-0134">Cell wall</keyword>
<evidence type="ECO:0000256" key="6">
    <source>
        <dbReference type="ARBA" id="ARBA00022475"/>
    </source>
</evidence>
<keyword evidence="13" id="KW-0119">Carbohydrate metabolism</keyword>
<evidence type="ECO:0000256" key="4">
    <source>
        <dbReference type="ARBA" id="ARBA00008773"/>
    </source>
</evidence>
<evidence type="ECO:0000256" key="10">
    <source>
        <dbReference type="ARBA" id="ARBA00022801"/>
    </source>
</evidence>
<evidence type="ECO:0000256" key="8">
    <source>
        <dbReference type="ARBA" id="ARBA00022525"/>
    </source>
</evidence>
<evidence type="ECO:0000256" key="21">
    <source>
        <dbReference type="SAM" id="Phobius"/>
    </source>
</evidence>
<comment type="caution">
    <text evidence="22">The sequence shown here is derived from an EMBL/GenBank/DDBJ whole genome shotgun (WGS) entry which is preliminary data.</text>
</comment>
<evidence type="ECO:0000256" key="5">
    <source>
        <dbReference type="ARBA" id="ARBA00012780"/>
    </source>
</evidence>
<feature type="transmembrane region" description="Helical" evidence="21">
    <location>
        <begin position="35"/>
        <end position="58"/>
    </location>
</feature>
<comment type="subcellular location">
    <subcellularLocation>
        <location evidence="3">Cell membrane</location>
        <topology evidence="3">Single-pass type II membrane protein</topology>
    </subcellularLocation>
    <subcellularLocation>
        <location evidence="2">Secreted</location>
        <location evidence="2">Cell wall</location>
    </subcellularLocation>
</comment>
<feature type="region of interest" description="Disordered" evidence="20">
    <location>
        <begin position="65"/>
        <end position="89"/>
    </location>
</feature>
<name>A0AAD7F6Y5_9AGAR</name>
<evidence type="ECO:0000256" key="15">
    <source>
        <dbReference type="ARBA" id="ARBA00023326"/>
    </source>
</evidence>
<keyword evidence="12" id="KW-0325">Glycoprotein</keyword>
<evidence type="ECO:0000256" key="2">
    <source>
        <dbReference type="ARBA" id="ARBA00004191"/>
    </source>
</evidence>
<keyword evidence="8" id="KW-0964">Secreted</keyword>